<dbReference type="Proteomes" id="UP000282574">
    <property type="component" value="Unassembled WGS sequence"/>
</dbReference>
<evidence type="ECO:0000259" key="2">
    <source>
        <dbReference type="Pfam" id="PF11181"/>
    </source>
</evidence>
<evidence type="ECO:0000313" key="4">
    <source>
        <dbReference type="Proteomes" id="UP000282574"/>
    </source>
</evidence>
<gene>
    <name evidence="3" type="ORF">DSM107010_42930</name>
</gene>
<protein>
    <recommendedName>
        <fullName evidence="2">General stress protein 17M-like domain-containing protein</fullName>
    </recommendedName>
</protein>
<dbReference type="RefSeq" id="WP_106167923.1">
    <property type="nucleotide sequence ID" value="NZ_JAVKZF010000001.1"/>
</dbReference>
<sequence>MATQQYKRAVGVFRSRREAENALNALRDSGFSTDRISVLAKDANRNEEIAGIDVQDRNQMKDRGDNEAPEGAGIGAVAGTALGGVGGLLVGLEALIIPGVGPFLAAGTVATTLAGAGIGAAAGAIVGALTGLGIPEEDAKAYDQRVSQGDYLVMIEGTPSEIDRAGSLLRDRGVEEWNVYNMSDGDRANVSTTPAPMNRQTATYREETVSDRSSIDIDRDAQPEVEIVDKREEIR</sequence>
<feature type="region of interest" description="Disordered" evidence="1">
    <location>
        <begin position="185"/>
        <end position="220"/>
    </location>
</feature>
<evidence type="ECO:0000256" key="1">
    <source>
        <dbReference type="SAM" id="MobiDB-lite"/>
    </source>
</evidence>
<dbReference type="EMBL" id="RSCK01000043">
    <property type="protein sequence ID" value="RUT10405.1"/>
    <property type="molecule type" value="Genomic_DNA"/>
</dbReference>
<dbReference type="InterPro" id="IPR052948">
    <property type="entry name" value="Low_temp-induced_all0457"/>
</dbReference>
<evidence type="ECO:0000313" key="3">
    <source>
        <dbReference type="EMBL" id="RUT10405.1"/>
    </source>
</evidence>
<reference evidence="3 4" key="1">
    <citation type="journal article" date="2019" name="Genome Biol. Evol.">
        <title>Day and night: Metabolic profiles and evolutionary relationships of six axenic non-marine cyanobacteria.</title>
        <authorList>
            <person name="Will S.E."/>
            <person name="Henke P."/>
            <person name="Boedeker C."/>
            <person name="Huang S."/>
            <person name="Brinkmann H."/>
            <person name="Rohde M."/>
            <person name="Jarek M."/>
            <person name="Friedl T."/>
            <person name="Seufert S."/>
            <person name="Schumacher M."/>
            <person name="Overmann J."/>
            <person name="Neumann-Schaal M."/>
            <person name="Petersen J."/>
        </authorList>
    </citation>
    <scope>NUCLEOTIDE SEQUENCE [LARGE SCALE GENOMIC DNA]</scope>
    <source>
        <strain evidence="3 4">SAG 39.79</strain>
    </source>
</reference>
<proteinExistence type="predicted"/>
<feature type="compositionally biased region" description="Polar residues" evidence="1">
    <location>
        <begin position="189"/>
        <end position="203"/>
    </location>
</feature>
<feature type="compositionally biased region" description="Basic and acidic residues" evidence="1">
    <location>
        <begin position="204"/>
        <end position="220"/>
    </location>
</feature>
<dbReference type="AlphaFoldDB" id="A0AB37UFP1"/>
<accession>A0AB37UFP1</accession>
<comment type="caution">
    <text evidence="3">The sequence shown here is derived from an EMBL/GenBank/DDBJ whole genome shotgun (WGS) entry which is preliminary data.</text>
</comment>
<organism evidence="3 4">
    <name type="scientific">Chroococcidiopsis cubana SAG 39.79</name>
    <dbReference type="NCBI Taxonomy" id="388085"/>
    <lineage>
        <taxon>Bacteria</taxon>
        <taxon>Bacillati</taxon>
        <taxon>Cyanobacteriota</taxon>
        <taxon>Cyanophyceae</taxon>
        <taxon>Chroococcidiopsidales</taxon>
        <taxon>Chroococcidiopsidaceae</taxon>
        <taxon>Chroococcidiopsis</taxon>
    </lineage>
</organism>
<dbReference type="PANTHER" id="PTHR36109:SF2">
    <property type="entry name" value="MEMBRANE PROTEIN"/>
    <property type="match status" value="1"/>
</dbReference>
<feature type="domain" description="General stress protein 17M-like" evidence="2">
    <location>
        <begin position="10"/>
        <end position="57"/>
    </location>
</feature>
<dbReference type="InterPro" id="IPR025889">
    <property type="entry name" value="GSP17M-like_dom"/>
</dbReference>
<dbReference type="PANTHER" id="PTHR36109">
    <property type="entry name" value="MEMBRANE PROTEIN-RELATED"/>
    <property type="match status" value="1"/>
</dbReference>
<dbReference type="Pfam" id="PF11181">
    <property type="entry name" value="YflT"/>
    <property type="match status" value="1"/>
</dbReference>
<name>A0AB37UFP1_9CYAN</name>
<keyword evidence="4" id="KW-1185">Reference proteome</keyword>